<dbReference type="InterPro" id="IPR016036">
    <property type="entry name" value="Malonyl_transacylase_ACP-bd"/>
</dbReference>
<dbReference type="InterPro" id="IPR032821">
    <property type="entry name" value="PKS_assoc"/>
</dbReference>
<dbReference type="SUPFAM" id="SSF50129">
    <property type="entry name" value="GroES-like"/>
    <property type="match status" value="1"/>
</dbReference>
<dbReference type="InterPro" id="IPR050444">
    <property type="entry name" value="Polyketide_Synthase"/>
</dbReference>
<dbReference type="Gene3D" id="3.40.50.720">
    <property type="entry name" value="NAD(P)-binding Rossmann-like Domain"/>
    <property type="match status" value="3"/>
</dbReference>
<dbReference type="SMART" id="SM00827">
    <property type="entry name" value="PKS_AT"/>
    <property type="match status" value="1"/>
</dbReference>
<dbReference type="GO" id="GO:0003723">
    <property type="term" value="F:RNA binding"/>
    <property type="evidence" value="ECO:0007669"/>
    <property type="project" value="InterPro"/>
</dbReference>
<feature type="region of interest" description="C-terminal hotdog fold" evidence="5">
    <location>
        <begin position="1434"/>
        <end position="1580"/>
    </location>
</feature>
<evidence type="ECO:0000259" key="7">
    <source>
        <dbReference type="PROSITE" id="PS50075"/>
    </source>
</evidence>
<dbReference type="STRING" id="670386.D3B3H8"/>
<dbReference type="Pfam" id="PF16197">
    <property type="entry name" value="KAsynt_C_assoc"/>
    <property type="match status" value="1"/>
</dbReference>
<dbReference type="GO" id="GO:0004315">
    <property type="term" value="F:3-oxoacyl-[acyl-carrier-protein] synthase activity"/>
    <property type="evidence" value="ECO:0007669"/>
    <property type="project" value="InterPro"/>
</dbReference>
<dbReference type="InterPro" id="IPR011032">
    <property type="entry name" value="GroES-like_sf"/>
</dbReference>
<dbReference type="GO" id="GO:0006633">
    <property type="term" value="P:fatty acid biosynthetic process"/>
    <property type="evidence" value="ECO:0007669"/>
    <property type="project" value="InterPro"/>
</dbReference>
<dbReference type="PROSITE" id="PS52019">
    <property type="entry name" value="PKS_MFAS_DH"/>
    <property type="match status" value="1"/>
</dbReference>
<dbReference type="Gene3D" id="3.40.47.10">
    <property type="match status" value="1"/>
</dbReference>
<evidence type="ECO:0000256" key="4">
    <source>
        <dbReference type="ARBA" id="ARBA00022679"/>
    </source>
</evidence>
<dbReference type="Pfam" id="PF07993">
    <property type="entry name" value="NAD_binding_4"/>
    <property type="match status" value="1"/>
</dbReference>
<dbReference type="InterPro" id="IPR001227">
    <property type="entry name" value="Ac_transferase_dom_sf"/>
</dbReference>
<dbReference type="PROSITE" id="PS50075">
    <property type="entry name" value="CARRIER"/>
    <property type="match status" value="1"/>
</dbReference>
<feature type="active site" description="Proton acceptor; for dehydratase activity" evidence="5">
    <location>
        <position position="1328"/>
    </location>
</feature>
<feature type="compositionally biased region" description="Basic and acidic residues" evidence="6">
    <location>
        <begin position="272"/>
        <end position="284"/>
    </location>
</feature>
<proteinExistence type="predicted"/>
<comment type="cofactor">
    <cofactor evidence="1">
        <name>pantetheine 4'-phosphate</name>
        <dbReference type="ChEBI" id="CHEBI:47942"/>
    </cofactor>
</comment>
<dbReference type="SMART" id="SM00825">
    <property type="entry name" value="PKS_KS"/>
    <property type="match status" value="1"/>
</dbReference>
<gene>
    <name evidence="10" type="primary">pks16</name>
    <name evidence="10" type="ORF">PPL_02946</name>
</gene>
<dbReference type="InterPro" id="IPR013968">
    <property type="entry name" value="PKS_KR"/>
</dbReference>
<evidence type="ECO:0000256" key="1">
    <source>
        <dbReference type="ARBA" id="ARBA00001957"/>
    </source>
</evidence>
<dbReference type="GeneID" id="31358469"/>
<dbReference type="InterPro" id="IPR057326">
    <property type="entry name" value="KR_dom"/>
</dbReference>
<evidence type="ECO:0000256" key="6">
    <source>
        <dbReference type="SAM" id="MobiDB-lite"/>
    </source>
</evidence>
<dbReference type="GO" id="GO:0009982">
    <property type="term" value="F:pseudouridine synthase activity"/>
    <property type="evidence" value="ECO:0007669"/>
    <property type="project" value="InterPro"/>
</dbReference>
<protein>
    <submittedName>
        <fullName evidence="10">Putative fatty acid synthase</fullName>
    </submittedName>
</protein>
<dbReference type="PANTHER" id="PTHR45681">
    <property type="entry name" value="POLYKETIDE SYNTHASE 44-RELATED"/>
    <property type="match status" value="1"/>
</dbReference>
<dbReference type="CDD" id="cd02869">
    <property type="entry name" value="PseudoU_synth_RluA_like"/>
    <property type="match status" value="1"/>
</dbReference>
<dbReference type="Pfam" id="PF08659">
    <property type="entry name" value="KR"/>
    <property type="match status" value="1"/>
</dbReference>
<dbReference type="GO" id="GO:0001522">
    <property type="term" value="P:pseudouridine synthesis"/>
    <property type="evidence" value="ECO:0007669"/>
    <property type="project" value="InterPro"/>
</dbReference>
<dbReference type="CDD" id="cd05235">
    <property type="entry name" value="SDR_e1"/>
    <property type="match status" value="1"/>
</dbReference>
<feature type="region of interest" description="N-terminal hotdog fold" evidence="5">
    <location>
        <begin position="1283"/>
        <end position="1417"/>
    </location>
</feature>
<dbReference type="PANTHER" id="PTHR45681:SF6">
    <property type="entry name" value="POLYKETIDE SYNTHASE 37"/>
    <property type="match status" value="1"/>
</dbReference>
<dbReference type="InterPro" id="IPR013120">
    <property type="entry name" value="FAR_NAD-bd"/>
</dbReference>
<dbReference type="InterPro" id="IPR006145">
    <property type="entry name" value="PsdUridine_synth_RsuA/RluA"/>
</dbReference>
<dbReference type="InterPro" id="IPR016039">
    <property type="entry name" value="Thiolase-like"/>
</dbReference>
<dbReference type="SMART" id="SM00829">
    <property type="entry name" value="PKS_ER"/>
    <property type="match status" value="1"/>
</dbReference>
<dbReference type="Gene3D" id="3.30.70.3290">
    <property type="match status" value="1"/>
</dbReference>
<feature type="compositionally biased region" description="Low complexity" evidence="6">
    <location>
        <begin position="285"/>
        <end position="310"/>
    </location>
</feature>
<dbReference type="InterPro" id="IPR014043">
    <property type="entry name" value="Acyl_transferase_dom"/>
</dbReference>
<dbReference type="SUPFAM" id="SSF47336">
    <property type="entry name" value="ACP-like"/>
    <property type="match status" value="1"/>
</dbReference>
<dbReference type="Pfam" id="PF00849">
    <property type="entry name" value="PseudoU_synth_2"/>
    <property type="match status" value="1"/>
</dbReference>
<dbReference type="SUPFAM" id="SSF53901">
    <property type="entry name" value="Thiolase-like"/>
    <property type="match status" value="1"/>
</dbReference>
<dbReference type="InterPro" id="IPR014030">
    <property type="entry name" value="Ketoacyl_synth_N"/>
</dbReference>
<dbReference type="Gene3D" id="1.10.1200.10">
    <property type="entry name" value="ACP-like"/>
    <property type="match status" value="1"/>
</dbReference>
<dbReference type="SMART" id="SM00822">
    <property type="entry name" value="PKS_KR"/>
    <property type="match status" value="1"/>
</dbReference>
<dbReference type="Gene3D" id="3.90.180.10">
    <property type="entry name" value="Medium-chain alcohol dehydrogenases, catalytic domain"/>
    <property type="match status" value="1"/>
</dbReference>
<dbReference type="InParanoid" id="D3B3H8"/>
<dbReference type="InterPro" id="IPR013154">
    <property type="entry name" value="ADH-like_N"/>
</dbReference>
<comment type="caution">
    <text evidence="10">The sequence shown here is derived from an EMBL/GenBank/DDBJ whole genome shotgun (WGS) entry which is preliminary data.</text>
</comment>
<evidence type="ECO:0000256" key="5">
    <source>
        <dbReference type="PROSITE-ProRule" id="PRU01363"/>
    </source>
</evidence>
<dbReference type="GO" id="GO:0016491">
    <property type="term" value="F:oxidoreductase activity"/>
    <property type="evidence" value="ECO:0007669"/>
    <property type="project" value="InterPro"/>
</dbReference>
<dbReference type="Gene3D" id="3.40.366.10">
    <property type="entry name" value="Malonyl-Coenzyme A Acyl Carrier Protein, domain 2"/>
    <property type="match status" value="1"/>
</dbReference>
<dbReference type="InterPro" id="IPR036736">
    <property type="entry name" value="ACP-like_sf"/>
</dbReference>
<dbReference type="Pfam" id="PF08240">
    <property type="entry name" value="ADH_N"/>
    <property type="match status" value="1"/>
</dbReference>
<evidence type="ECO:0000259" key="8">
    <source>
        <dbReference type="PROSITE" id="PS52004"/>
    </source>
</evidence>
<dbReference type="SUPFAM" id="SSF55048">
    <property type="entry name" value="Probable ACP-binding domain of malonyl-CoA ACP transacylase"/>
    <property type="match status" value="1"/>
</dbReference>
<dbReference type="Pfam" id="PF00698">
    <property type="entry name" value="Acyl_transf_1"/>
    <property type="match status" value="1"/>
</dbReference>
<sequence>MTIYLGRTPPTNPKFEIIYKSDKYVVVNKPYDICIDGDDREFTVKKYIESCYQEVKGEVRFVNRIDYATSGIVLTATTKSDANVAGQLFQNRATKKHYLALVWGHLHPLYDTNEPDTTEITVDKPIADDKTDVNAFKMCIGVAGTDNPGRPSTTHVRVLQHGYYNGRPVSKVHLIPHTGRRHQLRVHLDTLGHVIVGDETYGPKDAQCFRMMLHSWKLTIPFKNETLNFETEDPFKDLLSLTLEESIQKQQQQTDENEEKEKEKVVTLTDSQKIDNNNDNKEDNNNNNNESVTTTTAAESTTNNTETATVTTSHKNKCECNETIDNESHKRYAKVTAKSNKRVRVRALNNNKNIVKMSEQQEQSSTSQDVAVIGMGLRFPGGSKNPNEFWEHMVNRFDGISKTADTRWAQSFYDQDFISNEFGGYISEEEWKRFDPLFFGVLPKEAIHLDPQQRVLMTILWEALEDAQIQPAKIRGSNTGVFIGLMNLDYQKQGFREITDMSPYLLTGNGNSFISNRLSFAFDFRGPSMTLDTACSSSLNAVYLGVQAIQTGDCEMAVVGGVNALYDPTISIAFTNFGMLSHKGKCRSFDASADGFVRAEGAGLCVLKSYDAAIRDGDRIYCVIKGGSSNVDGYNKKNTITAPSMHAQSENIELALKKSNLQPEDIYYIESHGTGTPVGDPIEVEALSLVFADNHTKNNPLKIGSVKSNMGHLESAAGIASLIKVCLMLKNRQLIPNIHFERVNPKIKLDEWNVQVVTEQEQFPEDKVVRMGVNSFGLSGSNCHIICEEVKSNLTKKPTLFLVLLIKIFQKQKNNNVNQIEKEYLVPVSANSKLSLDKYMEEIKNNQSKFVESIPFEDFVQHQILARSHLYASRRVVVARNWQDFIEQKTAYSTSSTLSSNIAALGLEQKTPIVFVFCGQGPQWKAMGKVLYAAEPVFREAVDRCDALLTKLFGYSILAALDKLESESSPEIHEPKLAQPSVFLIQVGLVALYAHWNIKPTIVVGHSFGEVTAALAANILSLETAANIVYHRSTLQNLTIGSGRMMSIGIGADQYVRDYASLYPTIEIACYNSLDSIVITGAESTLKEVANKLKESGIFTAFLTTPCSFHSSHQEKIKQQVFDSPLANLQYNDGPMLPFFSTIHGGQLHSKEEYNTQYIYDNLRQPVEFTKAIDNIFGYIQSNQLGTSPIFIEVGPHPTLQFYIKKLVPAPQSDEHAFTPLILSPLHKKKNDIEVMQSTLAAIYNHGINIDFASQFNNQNNAWKELTHILPRYQWDTEEYWHEPLISQKVRLEGPSSTILGNKVNTGGLLYQTVINVTLDSFNFLKGHKIKGKYLFPGSGYIDNILNIFKGQDVSIHNLEFNIPFFLTDGVQHHLQSNVVQNSKNEYKVEFNFKENHQTDKWIKSAHGRVSTYQPLQPAAVPKANLDQLRQRCNLATLSKDEVYTKLQTLGLPYGPTFQRIESFSFGTNCSFATLQLQPPTSRFDTGSFFNASILDCALHGLLALMDGPQEIVFERLEHFKLYSANLPAVRPTHVYLFNKVIKEAGNTSQGSVEMFLEDGTIIASFGKIVSNSLIKVKRTSTIKVPAKETYSQVWQPKEAVLATPVISQPSATAECTIDLELDSNFRDFVGQLIYTNVFNSQPVLDQSLDQLFTQFNVDDKNKNLFARLFDLVKDVNVQSNVSETKQALLTKQGESYSRDIELVERSLIQVIPSILNASDAASTDSIINQQDDAGFTSVEHIQYNSKLSQEAIASLVSLVESSIASIPTATKNIFKILDVASQSDTKRSTTVKLLQSINNQLNNSNVVVEYTVICPSVDVKESLKSLLAPLASDNLLIKYRTTINIENDLVEQGLLVSNYHLVISHYTLSSSAVSIKTIVNNLTQVLTPSGQLALIEAPRSSVVFDLVAGINVEKYYNNFQQDETRSANNHCAISNNELSQLLSSVGLLNSTSTLTLPHQSYLTVAQKPSIQQSTSTSTPIDKIVFVVAGTEYDETFTQQGLLNANKIEIIKSSDILDQSNNQDQLLSQVNDGKNNYIFFLAGLESLTIENYKIRTMEFVKLNQILLKNQVTNVKTVLTTLNAQRESSNYLNTSLVGIYRYFLEFQSTLQTVAIDLDVESASKVDLSYLIKLSNTATLGDKEFLLRNNKPLVQRVFLEPTLLTSPSSYENNTDKLCCKLNSNLQFVFHPRDQLLPEQVEIQVKATGINYKDNLFYRGLLPQEIFSKGDIYNPPFGLECAGIISRVGSASHFKVGDEVVGFASHSFSSHVITHQDRIVIKPKSISFVEAAAIPVVYATAYYAIFHIGRFIPSKDSILVHSSTGGVGIAALNLLKYKQHTGPVFATIGGSKEKREYLEKRYGSLITSIISTANNSVAGGYPDAIRQFPETREGVDIILNTLSGDFLKPNFDALSPIGRIMDLSVTQLMENDNIDIEVFKYHVGYQTIDLERAIAYSPKVVNGILREVFQAIDQGQLDSIPVESFPVKETKKAIEYINERKHIGKLVVDFEKFDQDVLAPLLQDVADQKVAAILKPNYTIDGLDSTLLITGQTGIAVCILRWILQHAPANLKNVIVLSRSQLKWELELLINQQKAANSPIQIHYRSVDVANFSNLKSTVQELYQSNPSIGPVKSVIHFATIYDYCDVESISQKTIDSTHNPKAVGAFNLHKLGLELNFAFNHFILFSSIVAVLGSTNQASYTSANFVLDGLANYRRSQGLNATAINWGGLGSAGEAAKDKSVTQFLQSRGILLLSLPKILGTLNGIFNAELSQQSTQVMASSYTYKSLFDYCPQIRPKMEHLAADEDLEKKQSTSNSSAGGNSVFDRVVAQISELLSIHPSKLNYDTRLKDYGIDSLLTVQLKNWIDQEFQKNLFTHLQLSSNSINSIIQKISAKTPTATAAATTATATSANKEVQLSTSKPGTKPIEFWKKELELDQDITPSATLKPAIAITNDAPINVFLTGVTGYLGIYLLSDYLNKPNVQKIYCLVRAKASIEEARQSVFNKLNQYRLTCDVAAFDQRVVLVLGDLSQPLFGLQHAEFTKLANSVDLIVSNGANVNFIEFYDEIRLTNINGTKDIIRLAITGDTLKRIIHVSSISVFFNDNRNESITEDVYPTLNHINDMNGYIQSKVVTEYLIKEASARGIPSQIVRVGPIFGDSTTGIDNENDILGLVVKSIFELRSYPAFNQQLGEGNINTSPIDWVSKSFVGLTLHGQYWSNQLQPTVYHLINQDEKRQMKNLTDICNIINQQYPLTVEPDFLQWKEKLMTSNSTPCKKIRGFFRTAKTFPLFHIGFGDCKRTMEHLNHLGIPPCEITTETIIKNIEYYQTTSK</sequence>
<dbReference type="Pfam" id="PF02801">
    <property type="entry name" value="Ketoacyl-synt_C"/>
    <property type="match status" value="1"/>
</dbReference>
<keyword evidence="3" id="KW-0597">Phosphoprotein</keyword>
<keyword evidence="2" id="KW-0596">Phosphopantetheine</keyword>
<dbReference type="Gene3D" id="3.30.2350.10">
    <property type="entry name" value="Pseudouridine synthase"/>
    <property type="match status" value="1"/>
</dbReference>
<dbReference type="SUPFAM" id="SSF52151">
    <property type="entry name" value="FabD/lysophospholipase-like"/>
    <property type="match status" value="1"/>
</dbReference>
<keyword evidence="4" id="KW-0808">Transferase</keyword>
<dbReference type="CDD" id="cd00833">
    <property type="entry name" value="PKS"/>
    <property type="match status" value="1"/>
</dbReference>
<dbReference type="EMBL" id="ADBJ01000010">
    <property type="protein sequence ID" value="EFA83876.1"/>
    <property type="molecule type" value="Genomic_DNA"/>
</dbReference>
<dbReference type="Proteomes" id="UP000001396">
    <property type="component" value="Unassembled WGS sequence"/>
</dbReference>
<name>D3B3H8_HETP5</name>
<dbReference type="PROSITE" id="PS52004">
    <property type="entry name" value="KS3_2"/>
    <property type="match status" value="1"/>
</dbReference>
<dbReference type="Pfam" id="PF14765">
    <property type="entry name" value="PS-DH"/>
    <property type="match status" value="1"/>
</dbReference>
<dbReference type="InterPro" id="IPR018201">
    <property type="entry name" value="Ketoacyl_synth_AS"/>
</dbReference>
<dbReference type="InterPro" id="IPR049551">
    <property type="entry name" value="PKS_DH_C"/>
</dbReference>
<dbReference type="InterPro" id="IPR042104">
    <property type="entry name" value="PKS_dehydratase_sf"/>
</dbReference>
<evidence type="ECO:0000256" key="2">
    <source>
        <dbReference type="ARBA" id="ARBA00022450"/>
    </source>
</evidence>
<evidence type="ECO:0000313" key="10">
    <source>
        <dbReference type="EMBL" id="EFA83876.1"/>
    </source>
</evidence>
<dbReference type="Gene3D" id="3.10.129.110">
    <property type="entry name" value="Polyketide synthase dehydratase"/>
    <property type="match status" value="1"/>
</dbReference>
<accession>D3B3H8</accession>
<dbReference type="InterPro" id="IPR020843">
    <property type="entry name" value="ER"/>
</dbReference>
<feature type="active site" description="Proton donor; for dehydratase activity" evidence="5">
    <location>
        <position position="1496"/>
    </location>
</feature>
<dbReference type="Pfam" id="PF23297">
    <property type="entry name" value="ACP_SdgA_C"/>
    <property type="match status" value="1"/>
</dbReference>
<dbReference type="InterPro" id="IPR009081">
    <property type="entry name" value="PP-bd_ACP"/>
</dbReference>
<dbReference type="InterPro" id="IPR036291">
    <property type="entry name" value="NAD(P)-bd_dom_sf"/>
</dbReference>
<dbReference type="InterPro" id="IPR010080">
    <property type="entry name" value="Thioester_reductase-like_dom"/>
</dbReference>
<dbReference type="CDD" id="cd08954">
    <property type="entry name" value="KR_1_FAS_SDR_x"/>
    <property type="match status" value="1"/>
</dbReference>
<feature type="region of interest" description="Disordered" evidence="6">
    <location>
        <begin position="247"/>
        <end position="310"/>
    </location>
</feature>
<feature type="domain" description="Ketosynthase family 3 (KS3)" evidence="8">
    <location>
        <begin position="367"/>
        <end position="789"/>
    </location>
</feature>
<dbReference type="NCBIfam" id="TIGR01746">
    <property type="entry name" value="Thioester-redct"/>
    <property type="match status" value="1"/>
</dbReference>
<dbReference type="InterPro" id="IPR016035">
    <property type="entry name" value="Acyl_Trfase/lysoPLipase"/>
</dbReference>
<keyword evidence="11" id="KW-1185">Reference proteome</keyword>
<evidence type="ECO:0000259" key="9">
    <source>
        <dbReference type="PROSITE" id="PS52019"/>
    </source>
</evidence>
<dbReference type="RefSeq" id="XP_020435993.1">
    <property type="nucleotide sequence ID" value="XM_020573921.1"/>
</dbReference>
<evidence type="ECO:0000313" key="11">
    <source>
        <dbReference type="Proteomes" id="UP000001396"/>
    </source>
</evidence>
<dbReference type="InterPro" id="IPR020103">
    <property type="entry name" value="PsdUridine_synth_cat_dom_sf"/>
</dbReference>
<dbReference type="Pfam" id="PF00109">
    <property type="entry name" value="ketoacyl-synt"/>
    <property type="match status" value="1"/>
</dbReference>
<dbReference type="SUPFAM" id="SSF55120">
    <property type="entry name" value="Pseudouridine synthase"/>
    <property type="match status" value="1"/>
</dbReference>
<dbReference type="CDD" id="cd05195">
    <property type="entry name" value="enoyl_red"/>
    <property type="match status" value="1"/>
</dbReference>
<organism evidence="10 11">
    <name type="scientific">Heterostelium pallidum (strain ATCC 26659 / Pp 5 / PN500)</name>
    <name type="common">Cellular slime mold</name>
    <name type="synonym">Polysphondylium pallidum</name>
    <dbReference type="NCBI Taxonomy" id="670386"/>
    <lineage>
        <taxon>Eukaryota</taxon>
        <taxon>Amoebozoa</taxon>
        <taxon>Evosea</taxon>
        <taxon>Eumycetozoa</taxon>
        <taxon>Dictyostelia</taxon>
        <taxon>Acytosteliales</taxon>
        <taxon>Acytosteliaceae</taxon>
        <taxon>Heterostelium</taxon>
    </lineage>
</organism>
<dbReference type="Pfam" id="PF13602">
    <property type="entry name" value="ADH_zinc_N_2"/>
    <property type="match status" value="1"/>
</dbReference>
<dbReference type="PROSITE" id="PS00606">
    <property type="entry name" value="KS3_1"/>
    <property type="match status" value="1"/>
</dbReference>
<feature type="domain" description="PKS/mFAS DH" evidence="9">
    <location>
        <begin position="1283"/>
        <end position="1580"/>
    </location>
</feature>
<dbReference type="InterPro" id="IPR020841">
    <property type="entry name" value="PKS_Beta-ketoAc_synthase_dom"/>
</dbReference>
<dbReference type="SUPFAM" id="SSF51735">
    <property type="entry name" value="NAD(P)-binding Rossmann-fold domains"/>
    <property type="match status" value="3"/>
</dbReference>
<feature type="domain" description="Carrier" evidence="7">
    <location>
        <begin position="2816"/>
        <end position="2893"/>
    </location>
</feature>
<dbReference type="InterPro" id="IPR049900">
    <property type="entry name" value="PKS_mFAS_DH"/>
</dbReference>
<dbReference type="InterPro" id="IPR014031">
    <property type="entry name" value="Ketoacyl_synth_C"/>
</dbReference>
<evidence type="ECO:0000256" key="3">
    <source>
        <dbReference type="ARBA" id="ARBA00022553"/>
    </source>
</evidence>
<dbReference type="OMA" id="KNAYHSA"/>
<reference evidence="10 11" key="1">
    <citation type="journal article" date="2011" name="Genome Res.">
        <title>Phylogeny-wide analysis of social amoeba genomes highlights ancient origins for complex intercellular communication.</title>
        <authorList>
            <person name="Heidel A.J."/>
            <person name="Lawal H.M."/>
            <person name="Felder M."/>
            <person name="Schilde C."/>
            <person name="Helps N.R."/>
            <person name="Tunggal B."/>
            <person name="Rivero F."/>
            <person name="John U."/>
            <person name="Schleicher M."/>
            <person name="Eichinger L."/>
            <person name="Platzer M."/>
            <person name="Noegel A.A."/>
            <person name="Schaap P."/>
            <person name="Gloeckner G."/>
        </authorList>
    </citation>
    <scope>NUCLEOTIDE SEQUENCE [LARGE SCALE GENOMIC DNA]</scope>
    <source>
        <strain evidence="11">ATCC 26659 / Pp 5 / PN500</strain>
    </source>
</reference>